<feature type="region of interest" description="Disordered" evidence="1">
    <location>
        <begin position="221"/>
        <end position="244"/>
    </location>
</feature>
<gene>
    <name evidence="2 4" type="ORF">BDZ99DRAFT_521917</name>
</gene>
<dbReference type="RefSeq" id="XP_033575325.1">
    <property type="nucleotide sequence ID" value="XM_033725668.1"/>
</dbReference>
<dbReference type="AlphaFoldDB" id="A0A6A6YHT4"/>
<reference evidence="2 4" key="1">
    <citation type="journal article" date="2020" name="Stud. Mycol.">
        <title>101 Dothideomycetes genomes: a test case for predicting lifestyles and emergence of pathogens.</title>
        <authorList>
            <person name="Haridas S."/>
            <person name="Albert R."/>
            <person name="Binder M."/>
            <person name="Bloem J."/>
            <person name="Labutti K."/>
            <person name="Salamov A."/>
            <person name="Andreopoulos B."/>
            <person name="Baker S."/>
            <person name="Barry K."/>
            <person name="Bills G."/>
            <person name="Bluhm B."/>
            <person name="Cannon C."/>
            <person name="Castanera R."/>
            <person name="Culley D."/>
            <person name="Daum C."/>
            <person name="Ezra D."/>
            <person name="Gonzalez J."/>
            <person name="Henrissat B."/>
            <person name="Kuo A."/>
            <person name="Liang C."/>
            <person name="Lipzen A."/>
            <person name="Lutzoni F."/>
            <person name="Magnuson J."/>
            <person name="Mondo S."/>
            <person name="Nolan M."/>
            <person name="Ohm R."/>
            <person name="Pangilinan J."/>
            <person name="Park H.-J."/>
            <person name="Ramirez L."/>
            <person name="Alfaro M."/>
            <person name="Sun H."/>
            <person name="Tritt A."/>
            <person name="Yoshinaga Y."/>
            <person name="Zwiers L.-H."/>
            <person name="Turgeon B."/>
            <person name="Goodwin S."/>
            <person name="Spatafora J."/>
            <person name="Crous P."/>
            <person name="Grigoriev I."/>
        </authorList>
    </citation>
    <scope>NUCLEOTIDE SEQUENCE</scope>
    <source>
        <strain evidence="2 4">CBS 304.34</strain>
    </source>
</reference>
<accession>A0A6A6YHT4</accession>
<dbReference type="EMBL" id="MU003703">
    <property type="protein sequence ID" value="KAF2808361.1"/>
    <property type="molecule type" value="Genomic_DNA"/>
</dbReference>
<dbReference type="GeneID" id="54466561"/>
<reference evidence="4" key="2">
    <citation type="submission" date="2020-04" db="EMBL/GenBank/DDBJ databases">
        <authorList>
            <consortium name="NCBI Genome Project"/>
        </authorList>
    </citation>
    <scope>NUCLEOTIDE SEQUENCE</scope>
    <source>
        <strain evidence="4">CBS 304.34</strain>
    </source>
</reference>
<sequence length="244" mass="25750">MVAERVPRSCRQGDWAAATLGGRVCWRDLGDEGIARRVWLASPSPRPHAHPAGHRVPATDAILAEIAADTLTQQANRSPKGRACHPSTRAPTALVLHSTALCPLTPPTSLFGFPSLPALLQRRSPAPPPPLRAEGVITLSASERYLGCRAIRNCTPTILHSLVPTSPALPATDVHLFPSLTAPSLAHGEAATPTCAALESIAFARIDISLAHAQVPSSTTIEASQPLHRGLPTTACTIPSPRHR</sequence>
<evidence type="ECO:0000256" key="1">
    <source>
        <dbReference type="SAM" id="MobiDB-lite"/>
    </source>
</evidence>
<protein>
    <submittedName>
        <fullName evidence="2 4">Uncharacterized protein</fullName>
    </submittedName>
</protein>
<keyword evidence="3" id="KW-1185">Reference proteome</keyword>
<evidence type="ECO:0000313" key="3">
    <source>
        <dbReference type="Proteomes" id="UP000504636"/>
    </source>
</evidence>
<proteinExistence type="predicted"/>
<reference evidence="4" key="3">
    <citation type="submission" date="2025-04" db="UniProtKB">
        <authorList>
            <consortium name="RefSeq"/>
        </authorList>
    </citation>
    <scope>IDENTIFICATION</scope>
    <source>
        <strain evidence="4">CBS 304.34</strain>
    </source>
</reference>
<evidence type="ECO:0000313" key="4">
    <source>
        <dbReference type="RefSeq" id="XP_033575325.1"/>
    </source>
</evidence>
<organism evidence="2">
    <name type="scientific">Mytilinidion resinicola</name>
    <dbReference type="NCBI Taxonomy" id="574789"/>
    <lineage>
        <taxon>Eukaryota</taxon>
        <taxon>Fungi</taxon>
        <taxon>Dikarya</taxon>
        <taxon>Ascomycota</taxon>
        <taxon>Pezizomycotina</taxon>
        <taxon>Dothideomycetes</taxon>
        <taxon>Pleosporomycetidae</taxon>
        <taxon>Mytilinidiales</taxon>
        <taxon>Mytilinidiaceae</taxon>
        <taxon>Mytilinidion</taxon>
    </lineage>
</organism>
<name>A0A6A6YHT4_9PEZI</name>
<evidence type="ECO:0000313" key="2">
    <source>
        <dbReference type="EMBL" id="KAF2808361.1"/>
    </source>
</evidence>
<dbReference type="Proteomes" id="UP000504636">
    <property type="component" value="Unplaced"/>
</dbReference>